<proteinExistence type="inferred from homology"/>
<reference evidence="6 7" key="1">
    <citation type="submission" date="2021-05" db="EMBL/GenBank/DDBJ databases">
        <title>Roseococcus sp. XZZS9, whole genome shotgun sequencing project.</title>
        <authorList>
            <person name="Zhao G."/>
            <person name="Shen L."/>
        </authorList>
    </citation>
    <scope>NUCLEOTIDE SEQUENCE [LARGE SCALE GENOMIC DNA]</scope>
    <source>
        <strain evidence="6 7">XZZS9</strain>
    </source>
</reference>
<dbReference type="PROSITE" id="PS50931">
    <property type="entry name" value="HTH_LYSR"/>
    <property type="match status" value="1"/>
</dbReference>
<evidence type="ECO:0000313" key="6">
    <source>
        <dbReference type="EMBL" id="MBS7810891.1"/>
    </source>
</evidence>
<sequence>MTPDLNRLNLFVAVARHRNFRRAALQLGLSPASVSEAVRDLEERLGARLFNRTTRSVALTEAGTRLLGEVGPALGTIGAAVANIGSFSRDPVGTLRINGPQPAIEFRLMPWLTRFMAAYPGMRVELVSDAALTDIVAAGFDAGVRYDENLDQDMIAVPLGAPQRYRIVGSPDYFARRGRPETPEELAAHARFSRLFPHGNELPWTLEKQGRVVTLPPHGPFGANETRLHLQAARAGLGLLLTFSEYCEADIAAGTLEPVMDDWCEPFPGPFLYYPSRRLMPAGLRAFVDLIRAG</sequence>
<dbReference type="EMBL" id="JAHCDA010000001">
    <property type="protein sequence ID" value="MBS7810891.1"/>
    <property type="molecule type" value="Genomic_DNA"/>
</dbReference>
<dbReference type="InterPro" id="IPR005119">
    <property type="entry name" value="LysR_subst-bd"/>
</dbReference>
<dbReference type="Pfam" id="PF00126">
    <property type="entry name" value="HTH_1"/>
    <property type="match status" value="1"/>
</dbReference>
<dbReference type="Proteomes" id="UP000766336">
    <property type="component" value="Unassembled WGS sequence"/>
</dbReference>
<comment type="similarity">
    <text evidence="1">Belongs to the LysR transcriptional regulatory family.</text>
</comment>
<comment type="caution">
    <text evidence="6">The sequence shown here is derived from an EMBL/GenBank/DDBJ whole genome shotgun (WGS) entry which is preliminary data.</text>
</comment>
<dbReference type="SUPFAM" id="SSF46785">
    <property type="entry name" value="Winged helix' DNA-binding domain"/>
    <property type="match status" value="1"/>
</dbReference>
<keyword evidence="7" id="KW-1185">Reference proteome</keyword>
<dbReference type="InterPro" id="IPR036390">
    <property type="entry name" value="WH_DNA-bd_sf"/>
</dbReference>
<dbReference type="Pfam" id="PF03466">
    <property type="entry name" value="LysR_substrate"/>
    <property type="match status" value="1"/>
</dbReference>
<dbReference type="SUPFAM" id="SSF53850">
    <property type="entry name" value="Periplasmic binding protein-like II"/>
    <property type="match status" value="1"/>
</dbReference>
<dbReference type="RefSeq" id="WP_213669481.1">
    <property type="nucleotide sequence ID" value="NZ_JAHCDA010000001.1"/>
</dbReference>
<accession>A0ABS5QB15</accession>
<dbReference type="InterPro" id="IPR036388">
    <property type="entry name" value="WH-like_DNA-bd_sf"/>
</dbReference>
<dbReference type="PANTHER" id="PTHR30537:SF1">
    <property type="entry name" value="HTH-TYPE TRANSCRIPTIONAL REGULATOR PGRR"/>
    <property type="match status" value="1"/>
</dbReference>
<evidence type="ECO:0000256" key="1">
    <source>
        <dbReference type="ARBA" id="ARBA00009437"/>
    </source>
</evidence>
<evidence type="ECO:0000259" key="5">
    <source>
        <dbReference type="PROSITE" id="PS50931"/>
    </source>
</evidence>
<dbReference type="InterPro" id="IPR058163">
    <property type="entry name" value="LysR-type_TF_proteobact-type"/>
</dbReference>
<feature type="domain" description="HTH lysR-type" evidence="5">
    <location>
        <begin position="3"/>
        <end position="60"/>
    </location>
</feature>
<evidence type="ECO:0000256" key="4">
    <source>
        <dbReference type="ARBA" id="ARBA00023163"/>
    </source>
</evidence>
<protein>
    <submittedName>
        <fullName evidence="6">LysR family transcriptional regulator</fullName>
    </submittedName>
</protein>
<dbReference type="InterPro" id="IPR000847">
    <property type="entry name" value="LysR_HTH_N"/>
</dbReference>
<gene>
    <name evidence="6" type="ORF">KHU32_08070</name>
</gene>
<keyword evidence="2" id="KW-0805">Transcription regulation</keyword>
<dbReference type="Gene3D" id="1.10.10.10">
    <property type="entry name" value="Winged helix-like DNA-binding domain superfamily/Winged helix DNA-binding domain"/>
    <property type="match status" value="1"/>
</dbReference>
<name>A0ABS5QB15_9PROT</name>
<organism evidence="6 7">
    <name type="scientific">Roseococcus pinisoli</name>
    <dbReference type="NCBI Taxonomy" id="2835040"/>
    <lineage>
        <taxon>Bacteria</taxon>
        <taxon>Pseudomonadati</taxon>
        <taxon>Pseudomonadota</taxon>
        <taxon>Alphaproteobacteria</taxon>
        <taxon>Acetobacterales</taxon>
        <taxon>Roseomonadaceae</taxon>
        <taxon>Roseococcus</taxon>
    </lineage>
</organism>
<evidence type="ECO:0000256" key="3">
    <source>
        <dbReference type="ARBA" id="ARBA00023125"/>
    </source>
</evidence>
<dbReference type="Gene3D" id="3.40.190.290">
    <property type="match status" value="1"/>
</dbReference>
<evidence type="ECO:0000256" key="2">
    <source>
        <dbReference type="ARBA" id="ARBA00023015"/>
    </source>
</evidence>
<evidence type="ECO:0000313" key="7">
    <source>
        <dbReference type="Proteomes" id="UP000766336"/>
    </source>
</evidence>
<dbReference type="PRINTS" id="PR00039">
    <property type="entry name" value="HTHLYSR"/>
</dbReference>
<dbReference type="PANTHER" id="PTHR30537">
    <property type="entry name" value="HTH-TYPE TRANSCRIPTIONAL REGULATOR"/>
    <property type="match status" value="1"/>
</dbReference>
<keyword evidence="4" id="KW-0804">Transcription</keyword>
<keyword evidence="3" id="KW-0238">DNA-binding</keyword>